<dbReference type="PROSITE" id="PS50879">
    <property type="entry name" value="RNASE_H_1"/>
    <property type="match status" value="1"/>
</dbReference>
<dbReference type="InterPro" id="IPR036397">
    <property type="entry name" value="RNaseH_sf"/>
</dbReference>
<evidence type="ECO:0000259" key="2">
    <source>
        <dbReference type="PROSITE" id="PS50879"/>
    </source>
</evidence>
<organism evidence="3 4">
    <name type="scientific">Laccaria amethystina LaAM-08-1</name>
    <dbReference type="NCBI Taxonomy" id="1095629"/>
    <lineage>
        <taxon>Eukaryota</taxon>
        <taxon>Fungi</taxon>
        <taxon>Dikarya</taxon>
        <taxon>Basidiomycota</taxon>
        <taxon>Agaricomycotina</taxon>
        <taxon>Agaricomycetes</taxon>
        <taxon>Agaricomycetidae</taxon>
        <taxon>Agaricales</taxon>
        <taxon>Agaricineae</taxon>
        <taxon>Hydnangiaceae</taxon>
        <taxon>Laccaria</taxon>
    </lineage>
</organism>
<dbReference type="STRING" id="1095629.A0A0C9XKD2"/>
<dbReference type="AlphaFoldDB" id="A0A0C9XKD2"/>
<dbReference type="OrthoDB" id="3265515at2759"/>
<dbReference type="GO" id="GO:0004523">
    <property type="term" value="F:RNA-DNA hybrid ribonuclease activity"/>
    <property type="evidence" value="ECO:0007669"/>
    <property type="project" value="InterPro"/>
</dbReference>
<dbReference type="InterPro" id="IPR002156">
    <property type="entry name" value="RNaseH_domain"/>
</dbReference>
<dbReference type="Gene3D" id="3.30.420.10">
    <property type="entry name" value="Ribonuclease H-like superfamily/Ribonuclease H"/>
    <property type="match status" value="1"/>
</dbReference>
<dbReference type="SUPFAM" id="SSF53098">
    <property type="entry name" value="Ribonuclease H-like"/>
    <property type="match status" value="1"/>
</dbReference>
<dbReference type="InterPro" id="IPR012337">
    <property type="entry name" value="RNaseH-like_sf"/>
</dbReference>
<sequence>MRLTETLNDGTDIPSTTGTVKFALKWIAAHKGVVGNERVDEEAKRAAQGDSSPPEELPPILRKRLPLSAAAVKQEHAEGLKVRWMEDWKASPRYARFQHIDPAFPFNKFRNISNKLSRS</sequence>
<accession>A0A0C9XKD2</accession>
<feature type="compositionally biased region" description="Basic and acidic residues" evidence="1">
    <location>
        <begin position="37"/>
        <end position="47"/>
    </location>
</feature>
<dbReference type="GO" id="GO:0003676">
    <property type="term" value="F:nucleic acid binding"/>
    <property type="evidence" value="ECO:0007669"/>
    <property type="project" value="InterPro"/>
</dbReference>
<feature type="non-terminal residue" evidence="3">
    <location>
        <position position="119"/>
    </location>
</feature>
<dbReference type="HOGENOM" id="CLU_164205_1_1_1"/>
<evidence type="ECO:0000313" key="4">
    <source>
        <dbReference type="Proteomes" id="UP000054477"/>
    </source>
</evidence>
<dbReference type="EMBL" id="KN838679">
    <property type="protein sequence ID" value="KIJ98006.1"/>
    <property type="molecule type" value="Genomic_DNA"/>
</dbReference>
<name>A0A0C9XKD2_9AGAR</name>
<reference evidence="4" key="2">
    <citation type="submission" date="2015-01" db="EMBL/GenBank/DDBJ databases">
        <title>Evolutionary Origins and Diversification of the Mycorrhizal Mutualists.</title>
        <authorList>
            <consortium name="DOE Joint Genome Institute"/>
            <consortium name="Mycorrhizal Genomics Consortium"/>
            <person name="Kohler A."/>
            <person name="Kuo A."/>
            <person name="Nagy L.G."/>
            <person name="Floudas D."/>
            <person name="Copeland A."/>
            <person name="Barry K.W."/>
            <person name="Cichocki N."/>
            <person name="Veneault-Fourrey C."/>
            <person name="LaButti K."/>
            <person name="Lindquist E.A."/>
            <person name="Lipzen A."/>
            <person name="Lundell T."/>
            <person name="Morin E."/>
            <person name="Murat C."/>
            <person name="Riley R."/>
            <person name="Ohm R."/>
            <person name="Sun H."/>
            <person name="Tunlid A."/>
            <person name="Henrissat B."/>
            <person name="Grigoriev I.V."/>
            <person name="Hibbett D.S."/>
            <person name="Martin F."/>
        </authorList>
    </citation>
    <scope>NUCLEOTIDE SEQUENCE [LARGE SCALE GENOMIC DNA]</scope>
    <source>
        <strain evidence="4">LaAM-08-1</strain>
    </source>
</reference>
<evidence type="ECO:0000313" key="3">
    <source>
        <dbReference type="EMBL" id="KIJ98006.1"/>
    </source>
</evidence>
<reference evidence="3 4" key="1">
    <citation type="submission" date="2014-04" db="EMBL/GenBank/DDBJ databases">
        <authorList>
            <consortium name="DOE Joint Genome Institute"/>
            <person name="Kuo A."/>
            <person name="Kohler A."/>
            <person name="Nagy L.G."/>
            <person name="Floudas D."/>
            <person name="Copeland A."/>
            <person name="Barry K.W."/>
            <person name="Cichocki N."/>
            <person name="Veneault-Fourrey C."/>
            <person name="LaButti K."/>
            <person name="Lindquist E.A."/>
            <person name="Lipzen A."/>
            <person name="Lundell T."/>
            <person name="Morin E."/>
            <person name="Murat C."/>
            <person name="Sun H."/>
            <person name="Tunlid A."/>
            <person name="Henrissat B."/>
            <person name="Grigoriev I.V."/>
            <person name="Hibbett D.S."/>
            <person name="Martin F."/>
            <person name="Nordberg H.P."/>
            <person name="Cantor M.N."/>
            <person name="Hua S.X."/>
        </authorList>
    </citation>
    <scope>NUCLEOTIDE SEQUENCE [LARGE SCALE GENOMIC DNA]</scope>
    <source>
        <strain evidence="3 4">LaAM-08-1</strain>
    </source>
</reference>
<evidence type="ECO:0000256" key="1">
    <source>
        <dbReference type="SAM" id="MobiDB-lite"/>
    </source>
</evidence>
<feature type="domain" description="RNase H type-1" evidence="2">
    <location>
        <begin position="1"/>
        <end position="48"/>
    </location>
</feature>
<gene>
    <name evidence="3" type="ORF">K443DRAFT_104689</name>
</gene>
<dbReference type="Proteomes" id="UP000054477">
    <property type="component" value="Unassembled WGS sequence"/>
</dbReference>
<feature type="region of interest" description="Disordered" evidence="1">
    <location>
        <begin position="37"/>
        <end position="60"/>
    </location>
</feature>
<keyword evidence="4" id="KW-1185">Reference proteome</keyword>
<protein>
    <recommendedName>
        <fullName evidence="2">RNase H type-1 domain-containing protein</fullName>
    </recommendedName>
</protein>
<proteinExistence type="predicted"/>